<accession>A0A6J5UA69</accession>
<dbReference type="EMBL" id="CAEKDK010000003">
    <property type="protein sequence ID" value="CAB4273143.1"/>
    <property type="molecule type" value="Genomic_DNA"/>
</dbReference>
<dbReference type="Proteomes" id="UP000507222">
    <property type="component" value="Unassembled WGS sequence"/>
</dbReference>
<evidence type="ECO:0000313" key="3">
    <source>
        <dbReference type="Proteomes" id="UP000507222"/>
    </source>
</evidence>
<gene>
    <name evidence="2" type="ORF">CURHAP_LOCUS20322</name>
</gene>
<proteinExistence type="predicted"/>
<name>A0A6J5UA69_PRUAR</name>
<reference evidence="2 3" key="1">
    <citation type="submission" date="2020-05" db="EMBL/GenBank/DDBJ databases">
        <authorList>
            <person name="Campoy J."/>
            <person name="Schneeberger K."/>
            <person name="Spophaly S."/>
        </authorList>
    </citation>
    <scope>NUCLEOTIDE SEQUENCE [LARGE SCALE GENOMIC DNA]</scope>
    <source>
        <strain evidence="2">PruArmRojPasFocal</strain>
    </source>
</reference>
<evidence type="ECO:0000313" key="2">
    <source>
        <dbReference type="EMBL" id="CAB4273143.1"/>
    </source>
</evidence>
<organism evidence="2 3">
    <name type="scientific">Prunus armeniaca</name>
    <name type="common">Apricot</name>
    <name type="synonym">Armeniaca vulgaris</name>
    <dbReference type="NCBI Taxonomy" id="36596"/>
    <lineage>
        <taxon>Eukaryota</taxon>
        <taxon>Viridiplantae</taxon>
        <taxon>Streptophyta</taxon>
        <taxon>Embryophyta</taxon>
        <taxon>Tracheophyta</taxon>
        <taxon>Spermatophyta</taxon>
        <taxon>Magnoliopsida</taxon>
        <taxon>eudicotyledons</taxon>
        <taxon>Gunneridae</taxon>
        <taxon>Pentapetalae</taxon>
        <taxon>rosids</taxon>
        <taxon>fabids</taxon>
        <taxon>Rosales</taxon>
        <taxon>Rosaceae</taxon>
        <taxon>Amygdaloideae</taxon>
        <taxon>Amygdaleae</taxon>
        <taxon>Prunus</taxon>
    </lineage>
</organism>
<evidence type="ECO:0000256" key="1">
    <source>
        <dbReference type="SAM" id="MobiDB-lite"/>
    </source>
</evidence>
<dbReference type="AlphaFoldDB" id="A0A6J5UA69"/>
<protein>
    <submittedName>
        <fullName evidence="2">Uncharacterized protein</fullName>
    </submittedName>
</protein>
<sequence length="120" mass="13583">MEVEEIQAQACKFPRIGNGSSRATNPVANDEDQDPLCLALKRAATADAGNCFRGWHYSRIIRVSRASSDKDRHIKMWTSKGLRDPSPRPIPTRDPPLDRHPTPPYIQPPHPHPKLMLVWV</sequence>
<feature type="region of interest" description="Disordered" evidence="1">
    <location>
        <begin position="77"/>
        <end position="112"/>
    </location>
</feature>